<feature type="domain" description="Aspartate carbamoyltransferase regulatory subunit N-terminal" evidence="4">
    <location>
        <begin position="2"/>
        <end position="91"/>
    </location>
</feature>
<evidence type="ECO:0000259" key="4">
    <source>
        <dbReference type="Pfam" id="PF01948"/>
    </source>
</evidence>
<organism evidence="7 8">
    <name type="scientific">Butyrivibrio fibrisolvens</name>
    <dbReference type="NCBI Taxonomy" id="831"/>
    <lineage>
        <taxon>Bacteria</taxon>
        <taxon>Bacillati</taxon>
        <taxon>Bacillota</taxon>
        <taxon>Clostridia</taxon>
        <taxon>Lachnospirales</taxon>
        <taxon>Lachnospiraceae</taxon>
        <taxon>Butyrivibrio</taxon>
    </lineage>
</organism>
<dbReference type="eggNOG" id="COG1781">
    <property type="taxonomic scope" value="Bacteria"/>
</dbReference>
<dbReference type="PANTHER" id="PTHR35805">
    <property type="entry name" value="ASPARTATE CARBAMOYLTRANSFERASE REGULATORY CHAIN"/>
    <property type="match status" value="1"/>
</dbReference>
<proteinExistence type="predicted"/>
<dbReference type="NCBIfam" id="NF002063">
    <property type="entry name" value="PRK00893.1-3"/>
    <property type="match status" value="1"/>
</dbReference>
<dbReference type="GO" id="GO:0009347">
    <property type="term" value="C:aspartate carbamoyltransferase complex"/>
    <property type="evidence" value="ECO:0007669"/>
    <property type="project" value="InterPro"/>
</dbReference>
<dbReference type="InterPro" id="IPR002801">
    <property type="entry name" value="Asp_carbamoylTrfase_reg"/>
</dbReference>
<reference evidence="6 9" key="2">
    <citation type="submission" date="2017-09" db="EMBL/GenBank/DDBJ databases">
        <title>High-quality draft genome sequence of Butyrivibrio fibrisolvens INBov1, isolated from cow rumen.</title>
        <authorList>
            <person name="Rodriguez Hernaez J."/>
            <person name="Rivarola M."/>
            <person name="Paniego N."/>
            <person name="Cravero S."/>
            <person name="Ceron Cucchi M."/>
            <person name="Martinez M.C."/>
        </authorList>
    </citation>
    <scope>NUCLEOTIDE SEQUENCE [LARGE SCALE GENOMIC DNA]</scope>
    <source>
        <strain evidence="6 9">INBov1</strain>
    </source>
</reference>
<dbReference type="AlphaFoldDB" id="A0A1H9WBX1"/>
<dbReference type="EMBL" id="NXNG01000001">
    <property type="protein sequence ID" value="PWT27924.1"/>
    <property type="molecule type" value="Genomic_DNA"/>
</dbReference>
<dbReference type="GO" id="GO:0016740">
    <property type="term" value="F:transferase activity"/>
    <property type="evidence" value="ECO:0007669"/>
    <property type="project" value="UniProtKB-KW"/>
</dbReference>
<dbReference type="RefSeq" id="WP_022753946.1">
    <property type="nucleotide sequence ID" value="NZ_CM009896.1"/>
</dbReference>
<accession>A0A1H9WBX1</accession>
<dbReference type="InterPro" id="IPR020545">
    <property type="entry name" value="Asp_carbamoyltransf_reg_N"/>
</dbReference>
<dbReference type="Proteomes" id="UP000245488">
    <property type="component" value="Chromosome"/>
</dbReference>
<keyword evidence="1" id="KW-0479">Metal-binding</keyword>
<protein>
    <submittedName>
        <fullName evidence="7">Aspartate carbamoyltransferase regulatory subunit</fullName>
    </submittedName>
</protein>
<keyword evidence="9" id="KW-1185">Reference proteome</keyword>
<gene>
    <name evidence="6" type="ORF">CPT75_12835</name>
    <name evidence="7" type="ORF">SAMN04487884_12917</name>
</gene>
<dbReference type="Gene3D" id="3.30.70.140">
    <property type="entry name" value="Aspartate carbamoyltransferase regulatory subunit, N-terminal domain"/>
    <property type="match status" value="1"/>
</dbReference>
<dbReference type="Pfam" id="PF02748">
    <property type="entry name" value="PyrI_C"/>
    <property type="match status" value="1"/>
</dbReference>
<keyword evidence="3" id="KW-0665">Pyrimidine biosynthesis</keyword>
<dbReference type="SUPFAM" id="SSF54893">
    <property type="entry name" value="Aspartate carbamoyltransferase, Regulatory-chain, N-terminal domain"/>
    <property type="match status" value="1"/>
</dbReference>
<evidence type="ECO:0000256" key="1">
    <source>
        <dbReference type="ARBA" id="ARBA00022723"/>
    </source>
</evidence>
<dbReference type="InterPro" id="IPR036792">
    <property type="entry name" value="Asp_carbatrfase_reg_C_sf"/>
</dbReference>
<keyword evidence="2" id="KW-0862">Zinc</keyword>
<sequence length="152" mass="17257">MLNVGKIDEGFVLDHIQAGKAMSIYHHLGLNRLDCTVAIIKNARSGKMGRKDILKVECDIDSMDLNILAFIDHNITVNVIKDGEIIEKRALVLPKEIKQVLRCHNPRCITSIEQGLPHIFYLADEANEIYRCKYCDEKYTENDADFDAGHCL</sequence>
<dbReference type="GO" id="GO:0046872">
    <property type="term" value="F:metal ion binding"/>
    <property type="evidence" value="ECO:0007669"/>
    <property type="project" value="UniProtKB-KW"/>
</dbReference>
<evidence type="ECO:0000259" key="5">
    <source>
        <dbReference type="Pfam" id="PF02748"/>
    </source>
</evidence>
<reference evidence="7 8" key="1">
    <citation type="submission" date="2016-10" db="EMBL/GenBank/DDBJ databases">
        <authorList>
            <person name="de Groot N.N."/>
        </authorList>
    </citation>
    <scope>NUCLEOTIDE SEQUENCE [LARGE SCALE GENOMIC DNA]</scope>
    <source>
        <strain evidence="7 8">AR40</strain>
    </source>
</reference>
<dbReference type="PANTHER" id="PTHR35805:SF1">
    <property type="entry name" value="ASPARTATE CARBAMOYLTRANSFERASE REGULATORY CHAIN"/>
    <property type="match status" value="1"/>
</dbReference>
<evidence type="ECO:0000313" key="6">
    <source>
        <dbReference type="EMBL" id="PWT27924.1"/>
    </source>
</evidence>
<dbReference type="GO" id="GO:0006221">
    <property type="term" value="P:pyrimidine nucleotide biosynthetic process"/>
    <property type="evidence" value="ECO:0007669"/>
    <property type="project" value="UniProtKB-KW"/>
</dbReference>
<dbReference type="OrthoDB" id="5599321at2"/>
<name>A0A1H9WBX1_BUTFI</name>
<evidence type="ECO:0000313" key="9">
    <source>
        <dbReference type="Proteomes" id="UP000245488"/>
    </source>
</evidence>
<dbReference type="GO" id="GO:0006207">
    <property type="term" value="P:'de novo' pyrimidine nucleobase biosynthetic process"/>
    <property type="evidence" value="ECO:0007669"/>
    <property type="project" value="InterPro"/>
</dbReference>
<keyword evidence="7" id="KW-0808">Transferase</keyword>
<evidence type="ECO:0000313" key="7">
    <source>
        <dbReference type="EMBL" id="SES31452.1"/>
    </source>
</evidence>
<feature type="domain" description="Aspartate carbamoyltransferase regulatory subunit C-terminal" evidence="5">
    <location>
        <begin position="96"/>
        <end position="143"/>
    </location>
</feature>
<dbReference type="SUPFAM" id="SSF57825">
    <property type="entry name" value="Aspartate carbamoyltransferase, Regulatory-chain, C-terminal domain"/>
    <property type="match status" value="1"/>
</dbReference>
<evidence type="ECO:0000256" key="2">
    <source>
        <dbReference type="ARBA" id="ARBA00022833"/>
    </source>
</evidence>
<dbReference type="EMBL" id="FOGJ01000029">
    <property type="protein sequence ID" value="SES31452.1"/>
    <property type="molecule type" value="Genomic_DNA"/>
</dbReference>
<dbReference type="InterPro" id="IPR020542">
    <property type="entry name" value="Asp_carbamoyltrfase_reg_C"/>
</dbReference>
<evidence type="ECO:0000313" key="8">
    <source>
        <dbReference type="Proteomes" id="UP000182584"/>
    </source>
</evidence>
<dbReference type="Pfam" id="PF01948">
    <property type="entry name" value="PyrI"/>
    <property type="match status" value="1"/>
</dbReference>
<dbReference type="InterPro" id="IPR036793">
    <property type="entry name" value="Asp_carbatrfase_reg_N_sf"/>
</dbReference>
<dbReference type="Proteomes" id="UP000182584">
    <property type="component" value="Unassembled WGS sequence"/>
</dbReference>
<dbReference type="Gene3D" id="2.30.30.20">
    <property type="entry name" value="Aspartate carbamoyltransferase regulatory subunit, C-terminal domain"/>
    <property type="match status" value="1"/>
</dbReference>
<evidence type="ECO:0000256" key="3">
    <source>
        <dbReference type="ARBA" id="ARBA00022975"/>
    </source>
</evidence>